<protein>
    <recommendedName>
        <fullName evidence="3">2-oxo-4-hydroxy-4-carboxy-5-ureidoimidazoline decarboxylase</fullName>
        <ecNumber evidence="3">4.1.1.97</ecNumber>
    </recommendedName>
</protein>
<evidence type="ECO:0000256" key="5">
    <source>
        <dbReference type="ARBA" id="ARBA00022793"/>
    </source>
</evidence>
<feature type="compositionally biased region" description="Polar residues" evidence="7">
    <location>
        <begin position="114"/>
        <end position="124"/>
    </location>
</feature>
<dbReference type="Pfam" id="PF09349">
    <property type="entry name" value="OHCU_decarbox"/>
    <property type="match status" value="1"/>
</dbReference>
<gene>
    <name evidence="9" type="ORF">FHX42_004336</name>
</gene>
<dbReference type="AlphaFoldDB" id="A0A839DYB1"/>
<evidence type="ECO:0000256" key="3">
    <source>
        <dbReference type="ARBA" id="ARBA00012257"/>
    </source>
</evidence>
<keyword evidence="5" id="KW-0210">Decarboxylase</keyword>
<dbReference type="GO" id="GO:0006144">
    <property type="term" value="P:purine nucleobase metabolic process"/>
    <property type="evidence" value="ECO:0007669"/>
    <property type="project" value="UniProtKB-KW"/>
</dbReference>
<name>A0A839DYB1_9PSEU</name>
<dbReference type="GO" id="GO:0019628">
    <property type="term" value="P:urate catabolic process"/>
    <property type="evidence" value="ECO:0007669"/>
    <property type="project" value="TreeGrafter"/>
</dbReference>
<feature type="compositionally biased region" description="Low complexity" evidence="7">
    <location>
        <begin position="24"/>
        <end position="36"/>
    </location>
</feature>
<evidence type="ECO:0000256" key="6">
    <source>
        <dbReference type="ARBA" id="ARBA00023239"/>
    </source>
</evidence>
<dbReference type="Gene3D" id="1.10.3330.10">
    <property type="entry name" value="Oxo-4-hydroxy-4-carboxy-5-ureidoimidazoline decarboxylase"/>
    <property type="match status" value="1"/>
</dbReference>
<keyword evidence="4" id="KW-0659">Purine metabolism</keyword>
<comment type="catalytic activity">
    <reaction evidence="1">
        <text>5-hydroxy-2-oxo-4-ureido-2,5-dihydro-1H-imidazole-5-carboxylate + H(+) = (S)-allantoin + CO2</text>
        <dbReference type="Rhea" id="RHEA:26301"/>
        <dbReference type="ChEBI" id="CHEBI:15378"/>
        <dbReference type="ChEBI" id="CHEBI:15678"/>
        <dbReference type="ChEBI" id="CHEBI:16526"/>
        <dbReference type="ChEBI" id="CHEBI:58639"/>
        <dbReference type="EC" id="4.1.1.97"/>
    </reaction>
</comment>
<reference evidence="9 10" key="1">
    <citation type="submission" date="2020-07" db="EMBL/GenBank/DDBJ databases">
        <title>Sequencing the genomes of 1000 actinobacteria strains.</title>
        <authorList>
            <person name="Klenk H.-P."/>
        </authorList>
    </citation>
    <scope>NUCLEOTIDE SEQUENCE [LARGE SCALE GENOMIC DNA]</scope>
    <source>
        <strain evidence="9 10">DSM 45975</strain>
    </source>
</reference>
<dbReference type="GO" id="GO:0051997">
    <property type="term" value="F:2-oxo-4-hydroxy-4-carboxy-5-ureidoimidazoline decarboxylase activity"/>
    <property type="evidence" value="ECO:0007669"/>
    <property type="project" value="UniProtKB-EC"/>
</dbReference>
<sequence length="201" mass="22005">MTHRIRLPFTETGDGAEHHRESVESASMSASSTDAGSGVGRVNSLPRPELVKQLLACLDIQRWANEIADRRPFADAGELHEAADAAAPGLTPEEIHTALAAHPRIGQRSEGDDTSSSWSRSEQSGVDPADADLTTALREGNEEYERRFGHVYLVCASGRSGAELLRILRSRLDNDRDTELDIVAEELREIARLRLARVIEG</sequence>
<comment type="pathway">
    <text evidence="2">Purine metabolism; urate degradation; (S)-allantoin from urate: step 3/3.</text>
</comment>
<dbReference type="Proteomes" id="UP000569329">
    <property type="component" value="Unassembled WGS sequence"/>
</dbReference>
<organism evidence="9 10">
    <name type="scientific">Halosaccharopolyspora lacisalsi</name>
    <dbReference type="NCBI Taxonomy" id="1000566"/>
    <lineage>
        <taxon>Bacteria</taxon>
        <taxon>Bacillati</taxon>
        <taxon>Actinomycetota</taxon>
        <taxon>Actinomycetes</taxon>
        <taxon>Pseudonocardiales</taxon>
        <taxon>Pseudonocardiaceae</taxon>
        <taxon>Halosaccharopolyspora</taxon>
    </lineage>
</organism>
<proteinExistence type="predicted"/>
<dbReference type="InterPro" id="IPR018020">
    <property type="entry name" value="OHCU_decarboxylase"/>
</dbReference>
<feature type="region of interest" description="Disordered" evidence="7">
    <location>
        <begin position="1"/>
        <end position="43"/>
    </location>
</feature>
<accession>A0A839DYB1</accession>
<feature type="domain" description="Oxo-4-hydroxy-4-carboxy-5-ureidoimidazoline decarboxylase" evidence="8">
    <location>
        <begin position="43"/>
        <end position="196"/>
    </location>
</feature>
<dbReference type="PANTHER" id="PTHR43466:SF1">
    <property type="entry name" value="2-OXO-4-HYDROXY-4-CARBOXY-5-UREIDOIMIDAZOLINE DECARBOXYLASE-RELATED"/>
    <property type="match status" value="1"/>
</dbReference>
<dbReference type="PANTHER" id="PTHR43466">
    <property type="entry name" value="2-OXO-4-HYDROXY-4-CARBOXY-5-UREIDOIMIDAZOLINE DECARBOXYLASE-RELATED"/>
    <property type="match status" value="1"/>
</dbReference>
<comment type="caution">
    <text evidence="9">The sequence shown here is derived from an EMBL/GenBank/DDBJ whole genome shotgun (WGS) entry which is preliminary data.</text>
</comment>
<evidence type="ECO:0000313" key="9">
    <source>
        <dbReference type="EMBL" id="MBA8826952.1"/>
    </source>
</evidence>
<dbReference type="SUPFAM" id="SSF158694">
    <property type="entry name" value="UraD-Like"/>
    <property type="match status" value="1"/>
</dbReference>
<feature type="region of interest" description="Disordered" evidence="7">
    <location>
        <begin position="101"/>
        <end position="132"/>
    </location>
</feature>
<dbReference type="NCBIfam" id="TIGR03180">
    <property type="entry name" value="UraD_2"/>
    <property type="match status" value="1"/>
</dbReference>
<evidence type="ECO:0000313" key="10">
    <source>
        <dbReference type="Proteomes" id="UP000569329"/>
    </source>
</evidence>
<keyword evidence="6 9" id="KW-0456">Lyase</keyword>
<dbReference type="InterPro" id="IPR036778">
    <property type="entry name" value="OHCU_decarboxylase_sf"/>
</dbReference>
<dbReference type="EMBL" id="JACGWZ010000007">
    <property type="protein sequence ID" value="MBA8826952.1"/>
    <property type="molecule type" value="Genomic_DNA"/>
</dbReference>
<dbReference type="NCBIfam" id="NF010372">
    <property type="entry name" value="PRK13798.1"/>
    <property type="match status" value="1"/>
</dbReference>
<evidence type="ECO:0000256" key="1">
    <source>
        <dbReference type="ARBA" id="ARBA00001163"/>
    </source>
</evidence>
<dbReference type="EC" id="4.1.1.97" evidence="3"/>
<evidence type="ECO:0000256" key="2">
    <source>
        <dbReference type="ARBA" id="ARBA00004754"/>
    </source>
</evidence>
<dbReference type="InterPro" id="IPR017595">
    <property type="entry name" value="OHCU_decarboxylase-2"/>
</dbReference>
<evidence type="ECO:0000256" key="7">
    <source>
        <dbReference type="SAM" id="MobiDB-lite"/>
    </source>
</evidence>
<evidence type="ECO:0000259" key="8">
    <source>
        <dbReference type="Pfam" id="PF09349"/>
    </source>
</evidence>
<keyword evidence="10" id="KW-1185">Reference proteome</keyword>
<evidence type="ECO:0000256" key="4">
    <source>
        <dbReference type="ARBA" id="ARBA00022631"/>
    </source>
</evidence>